<name>A0ABP7QDL7_9SPHI</name>
<proteinExistence type="predicted"/>
<dbReference type="RefSeq" id="WP_344769311.1">
    <property type="nucleotide sequence ID" value="NZ_BAABAK010000019.1"/>
</dbReference>
<sequence>MNLQENIINFYEMSRELESIKSKIKQLRQGLGTNENEQMFDIQALQKKVDCYVEIESLVNKMTLIPGKLLGIQNRIIFLLKQVGFPERHKILVNMENQEALNFWYDGSDVFSEEVASPIHV</sequence>
<protein>
    <submittedName>
        <fullName evidence="1">Uncharacterized protein</fullName>
    </submittedName>
</protein>
<dbReference type="Proteomes" id="UP001501081">
    <property type="component" value="Unassembled WGS sequence"/>
</dbReference>
<organism evidence="1 2">
    <name type="scientific">Pedobacter ginsengiterrae</name>
    <dbReference type="NCBI Taxonomy" id="871696"/>
    <lineage>
        <taxon>Bacteria</taxon>
        <taxon>Pseudomonadati</taxon>
        <taxon>Bacteroidota</taxon>
        <taxon>Sphingobacteriia</taxon>
        <taxon>Sphingobacteriales</taxon>
        <taxon>Sphingobacteriaceae</taxon>
        <taxon>Pedobacter</taxon>
    </lineage>
</organism>
<comment type="caution">
    <text evidence="1">The sequence shown here is derived from an EMBL/GenBank/DDBJ whole genome shotgun (WGS) entry which is preliminary data.</text>
</comment>
<reference evidence="2" key="1">
    <citation type="journal article" date="2019" name="Int. J. Syst. Evol. Microbiol.">
        <title>The Global Catalogue of Microorganisms (GCM) 10K type strain sequencing project: providing services to taxonomists for standard genome sequencing and annotation.</title>
        <authorList>
            <consortium name="The Broad Institute Genomics Platform"/>
            <consortium name="The Broad Institute Genome Sequencing Center for Infectious Disease"/>
            <person name="Wu L."/>
            <person name="Ma J."/>
        </authorList>
    </citation>
    <scope>NUCLEOTIDE SEQUENCE [LARGE SCALE GENOMIC DNA]</scope>
    <source>
        <strain evidence="2">JCM 17338</strain>
    </source>
</reference>
<accession>A0ABP7QDL7</accession>
<evidence type="ECO:0000313" key="1">
    <source>
        <dbReference type="EMBL" id="GAA3980799.1"/>
    </source>
</evidence>
<evidence type="ECO:0000313" key="2">
    <source>
        <dbReference type="Proteomes" id="UP001501081"/>
    </source>
</evidence>
<keyword evidence="2" id="KW-1185">Reference proteome</keyword>
<dbReference type="EMBL" id="BAABAK010000019">
    <property type="protein sequence ID" value="GAA3980799.1"/>
    <property type="molecule type" value="Genomic_DNA"/>
</dbReference>
<gene>
    <name evidence="1" type="ORF">GCM10022246_36170</name>
</gene>